<dbReference type="InterPro" id="IPR017853">
    <property type="entry name" value="GH"/>
</dbReference>
<name>A0A0N5AIV7_9BILA</name>
<dbReference type="PRINTS" id="PR00738">
    <property type="entry name" value="GLHYDRLASE20"/>
</dbReference>
<evidence type="ECO:0000313" key="8">
    <source>
        <dbReference type="Proteomes" id="UP000046393"/>
    </source>
</evidence>
<dbReference type="AlphaFoldDB" id="A0A0N5AIV7"/>
<dbReference type="SUPFAM" id="SSF51445">
    <property type="entry name" value="(Trans)glycosidases"/>
    <property type="match status" value="1"/>
</dbReference>
<feature type="domain" description="Glycoside hydrolase family 20 catalytic" evidence="7">
    <location>
        <begin position="134"/>
        <end position="308"/>
    </location>
</feature>
<dbReference type="PIRSF" id="PIRSF001093">
    <property type="entry name" value="B-hxosamndse_ab_euk"/>
    <property type="match status" value="1"/>
</dbReference>
<dbReference type="WBParaSite" id="SMUV_0000436801-mRNA-1">
    <property type="protein sequence ID" value="SMUV_0000436801-mRNA-1"/>
    <property type="gene ID" value="SMUV_0000436801"/>
</dbReference>
<dbReference type="Gene3D" id="3.20.20.80">
    <property type="entry name" value="Glycosidases"/>
    <property type="match status" value="2"/>
</dbReference>
<evidence type="ECO:0000256" key="3">
    <source>
        <dbReference type="ARBA" id="ARBA00012663"/>
    </source>
</evidence>
<evidence type="ECO:0000259" key="7">
    <source>
        <dbReference type="Pfam" id="PF00728"/>
    </source>
</evidence>
<dbReference type="GO" id="GO:0006689">
    <property type="term" value="P:ganglioside catabolic process"/>
    <property type="evidence" value="ECO:0007669"/>
    <property type="project" value="TreeGrafter"/>
</dbReference>
<evidence type="ECO:0000256" key="5">
    <source>
        <dbReference type="PIRSR" id="PIRSR001093-1"/>
    </source>
</evidence>
<reference evidence="9" key="1">
    <citation type="submission" date="2017-02" db="UniProtKB">
        <authorList>
            <consortium name="WormBaseParasite"/>
        </authorList>
    </citation>
    <scope>IDENTIFICATION</scope>
</reference>
<evidence type="ECO:0000256" key="2">
    <source>
        <dbReference type="ARBA" id="ARBA00006285"/>
    </source>
</evidence>
<dbReference type="GO" id="GO:0005975">
    <property type="term" value="P:carbohydrate metabolic process"/>
    <property type="evidence" value="ECO:0007669"/>
    <property type="project" value="InterPro"/>
</dbReference>
<comment type="similarity">
    <text evidence="2">Belongs to the glycosyl hydrolase 20 family.</text>
</comment>
<dbReference type="Proteomes" id="UP000046393">
    <property type="component" value="Unplaced"/>
</dbReference>
<keyword evidence="6" id="KW-0732">Signal</keyword>
<dbReference type="STRING" id="451379.A0A0N5AIV7"/>
<evidence type="ECO:0000313" key="9">
    <source>
        <dbReference type="WBParaSite" id="SMUV_0000436801-mRNA-1"/>
    </source>
</evidence>
<dbReference type="PANTHER" id="PTHR22600">
    <property type="entry name" value="BETA-HEXOSAMINIDASE"/>
    <property type="match status" value="1"/>
</dbReference>
<dbReference type="Gene3D" id="3.30.379.10">
    <property type="entry name" value="Chitobiase/beta-hexosaminidase domain 2-like"/>
    <property type="match status" value="2"/>
</dbReference>
<feature type="chain" id="PRO_5005893112" description="beta-N-acetylhexosaminidase" evidence="6">
    <location>
        <begin position="23"/>
        <end position="473"/>
    </location>
</feature>
<accession>A0A0N5AIV7</accession>
<evidence type="ECO:0000256" key="4">
    <source>
        <dbReference type="ARBA" id="ARBA00022801"/>
    </source>
</evidence>
<dbReference type="InterPro" id="IPR029018">
    <property type="entry name" value="Hex-like_dom2"/>
</dbReference>
<evidence type="ECO:0000256" key="6">
    <source>
        <dbReference type="SAM" id="SignalP"/>
    </source>
</evidence>
<dbReference type="GO" id="GO:0030203">
    <property type="term" value="P:glycosaminoglycan metabolic process"/>
    <property type="evidence" value="ECO:0007669"/>
    <property type="project" value="TreeGrafter"/>
</dbReference>
<sequence length="473" mass="55004">MSTLLWFRAIVCQILLVALVSSTTKIWPLPMKVAEKDTVWSIDPENLKISVSRPCEIIKEAIKRYRKKFCYNTKPPKSAKEKSVTFIFELCVLLAYFQSWGALRALESFDQLIYYDKNLGCCIDEVIIYDKPRFPHRGIDSRHYLSLNALKATLELMAQNKFNVFHWHIVDEQAFPYASRVAKEFQKGAYSPKHIYTINQVKYARLRGIRVIPEFDTPGHTHSWGIGYPELLTRCFKDDGDEDPYRSLIDPSKEHSYDIILNFLFDLQETFEVFPDRYFHLGGDEAEFWIKECWQNNKNITNFMQMEIFGNNFSFQEVFDSGFAKDGLVAHVWKGNNEQEQMSEVAKITKLGYRTLLSSCWYLDHIARRADWLDYYSCDPQKFNGTETQKELVLGGEAALWGEWVDDSNVISRLFPRASAIAERLWSDPTMTSNSTAAWPRCDICRMKRQGYPVQPVNGPGFCEIEYQTELPV</sequence>
<keyword evidence="8" id="KW-1185">Reference proteome</keyword>
<dbReference type="GO" id="GO:0016020">
    <property type="term" value="C:membrane"/>
    <property type="evidence" value="ECO:0007669"/>
    <property type="project" value="TreeGrafter"/>
</dbReference>
<proteinExistence type="inferred from homology"/>
<dbReference type="PANTHER" id="PTHR22600:SF21">
    <property type="entry name" value="BETA-HEXOSAMINIDASE A"/>
    <property type="match status" value="1"/>
</dbReference>
<dbReference type="SUPFAM" id="SSF55545">
    <property type="entry name" value="beta-N-acetylhexosaminidase-like domain"/>
    <property type="match status" value="1"/>
</dbReference>
<feature type="signal peptide" evidence="6">
    <location>
        <begin position="1"/>
        <end position="22"/>
    </location>
</feature>
<dbReference type="EC" id="3.2.1.52" evidence="3"/>
<protein>
    <recommendedName>
        <fullName evidence="3">beta-N-acetylhexosaminidase</fullName>
        <ecNumber evidence="3">3.2.1.52</ecNumber>
    </recommendedName>
</protein>
<dbReference type="InterPro" id="IPR015883">
    <property type="entry name" value="Glyco_hydro_20_cat"/>
</dbReference>
<organism evidence="8 9">
    <name type="scientific">Syphacia muris</name>
    <dbReference type="NCBI Taxonomy" id="451379"/>
    <lineage>
        <taxon>Eukaryota</taxon>
        <taxon>Metazoa</taxon>
        <taxon>Ecdysozoa</taxon>
        <taxon>Nematoda</taxon>
        <taxon>Chromadorea</taxon>
        <taxon>Rhabditida</taxon>
        <taxon>Spirurina</taxon>
        <taxon>Oxyuridomorpha</taxon>
        <taxon>Oxyuroidea</taxon>
        <taxon>Oxyuridae</taxon>
        <taxon>Syphacia</taxon>
    </lineage>
</organism>
<feature type="domain" description="Glycoside hydrolase family 20 catalytic" evidence="7">
    <location>
        <begin position="316"/>
        <end position="428"/>
    </location>
</feature>
<feature type="active site" description="Proton donor" evidence="5">
    <location>
        <position position="285"/>
    </location>
</feature>
<comment type="catalytic activity">
    <reaction evidence="1">
        <text>Hydrolysis of terminal non-reducing N-acetyl-D-hexosamine residues in N-acetyl-beta-D-hexosaminides.</text>
        <dbReference type="EC" id="3.2.1.52"/>
    </reaction>
</comment>
<evidence type="ECO:0000256" key="1">
    <source>
        <dbReference type="ARBA" id="ARBA00001231"/>
    </source>
</evidence>
<dbReference type="GO" id="GO:0004563">
    <property type="term" value="F:beta-N-acetylhexosaminidase activity"/>
    <property type="evidence" value="ECO:0007669"/>
    <property type="project" value="UniProtKB-EC"/>
</dbReference>
<dbReference type="Pfam" id="PF00728">
    <property type="entry name" value="Glyco_hydro_20"/>
    <property type="match status" value="2"/>
</dbReference>
<keyword evidence="4" id="KW-0378">Hydrolase</keyword>
<dbReference type="InterPro" id="IPR025705">
    <property type="entry name" value="Beta_hexosaminidase_sua/sub"/>
</dbReference>
<dbReference type="GO" id="GO:0005764">
    <property type="term" value="C:lysosome"/>
    <property type="evidence" value="ECO:0007669"/>
    <property type="project" value="TreeGrafter"/>
</dbReference>